<keyword evidence="5" id="KW-0694">RNA-binding</keyword>
<evidence type="ECO:0000259" key="7">
    <source>
        <dbReference type="Pfam" id="PF00828"/>
    </source>
</evidence>
<feature type="compositionally biased region" description="Basic residues" evidence="6">
    <location>
        <begin position="1"/>
        <end position="18"/>
    </location>
</feature>
<dbReference type="AlphaFoldDB" id="A0A938YTH6"/>
<dbReference type="InterPro" id="IPR027386">
    <property type="entry name" value="Rbsml_uL15_N"/>
</dbReference>
<proteinExistence type="inferred from homology"/>
<dbReference type="HAMAP" id="MF_01341">
    <property type="entry name" value="Ribosomal_uL15"/>
    <property type="match status" value="1"/>
</dbReference>
<dbReference type="InterPro" id="IPR036227">
    <property type="entry name" value="Ribosomal_uL15/eL18_sf"/>
</dbReference>
<dbReference type="Proteomes" id="UP000809243">
    <property type="component" value="Unassembled WGS sequence"/>
</dbReference>
<dbReference type="Pfam" id="PF00828">
    <property type="entry name" value="Ribosomal_L27A"/>
    <property type="match status" value="1"/>
</dbReference>
<name>A0A938YTH6_9ARCH</name>
<feature type="domain" description="Large ribosomal subunit protein uL15/eL18" evidence="7">
    <location>
        <begin position="68"/>
        <end position="138"/>
    </location>
</feature>
<dbReference type="GO" id="GO:0006412">
    <property type="term" value="P:translation"/>
    <property type="evidence" value="ECO:0007669"/>
    <property type="project" value="UniProtKB-UniRule"/>
</dbReference>
<evidence type="ECO:0000313" key="8">
    <source>
        <dbReference type="EMBL" id="MBN2066869.1"/>
    </source>
</evidence>
<feature type="compositionally biased region" description="Basic residues" evidence="6">
    <location>
        <begin position="26"/>
        <end position="43"/>
    </location>
</feature>
<feature type="compositionally biased region" description="Basic and acidic residues" evidence="6">
    <location>
        <begin position="158"/>
        <end position="181"/>
    </location>
</feature>
<evidence type="ECO:0000256" key="3">
    <source>
        <dbReference type="ARBA" id="ARBA00023274"/>
    </source>
</evidence>
<dbReference type="PANTHER" id="PTHR11721">
    <property type="entry name" value="60S RIBOSOMAL PROTEIN L27A"/>
    <property type="match status" value="1"/>
</dbReference>
<feature type="region of interest" description="Disordered" evidence="6">
    <location>
        <begin position="1"/>
        <end position="43"/>
    </location>
</feature>
<evidence type="ECO:0000313" key="9">
    <source>
        <dbReference type="Proteomes" id="UP000809243"/>
    </source>
</evidence>
<evidence type="ECO:0000256" key="1">
    <source>
        <dbReference type="ARBA" id="ARBA00007320"/>
    </source>
</evidence>
<comment type="caution">
    <text evidence="8">The sequence shown here is derived from an EMBL/GenBank/DDBJ whole genome shotgun (WGS) entry which is preliminary data.</text>
</comment>
<dbReference type="GO" id="GO:0019843">
    <property type="term" value="F:rRNA binding"/>
    <property type="evidence" value="ECO:0007669"/>
    <property type="project" value="UniProtKB-UniRule"/>
</dbReference>
<keyword evidence="3 5" id="KW-0687">Ribonucleoprotein</keyword>
<gene>
    <name evidence="5" type="primary">rpl15</name>
    <name evidence="8" type="ORF">JW744_00190</name>
</gene>
<dbReference type="EMBL" id="JAFGDB010000005">
    <property type="protein sequence ID" value="MBN2066869.1"/>
    <property type="molecule type" value="Genomic_DNA"/>
</dbReference>
<dbReference type="Gene3D" id="4.10.990.10">
    <property type="match status" value="1"/>
</dbReference>
<comment type="similarity">
    <text evidence="1 5">Belongs to the universal ribosomal protein uL15 family.</text>
</comment>
<feature type="region of interest" description="Disordered" evidence="6">
    <location>
        <begin position="127"/>
        <end position="181"/>
    </location>
</feature>
<dbReference type="GO" id="GO:0003735">
    <property type="term" value="F:structural constituent of ribosome"/>
    <property type="evidence" value="ECO:0007669"/>
    <property type="project" value="InterPro"/>
</dbReference>
<protein>
    <recommendedName>
        <fullName evidence="4 5">Large ribosomal subunit protein uL15</fullName>
    </recommendedName>
</protein>
<dbReference type="GO" id="GO:0022625">
    <property type="term" value="C:cytosolic large ribosomal subunit"/>
    <property type="evidence" value="ECO:0007669"/>
    <property type="project" value="TreeGrafter"/>
</dbReference>
<dbReference type="InterPro" id="IPR021131">
    <property type="entry name" value="Ribosomal_uL15/eL18"/>
</dbReference>
<sequence>MVVRRRRKKNKVRGNRTHGKGDTKNRRGAGSRGGRGRAGSHKHKFTKYYGEFGTEKKKLREKTTVNAINLDQLQQQLPKMLAEKKAVKEGNSIVIDGNKIGFGKILSMGNLKEKLVARNIRASKKAMEKIEKAGGKVEQPAAETPGEDSEVAGENGEGPEKESAKEEKGKETEKKGKRGTD</sequence>
<dbReference type="InterPro" id="IPR030878">
    <property type="entry name" value="Ribosomal_uL15"/>
</dbReference>
<reference evidence="8" key="1">
    <citation type="submission" date="2021-01" db="EMBL/GenBank/DDBJ databases">
        <title>Active Sulfur Cycling in an Early Earth Analoge.</title>
        <authorList>
            <person name="Hahn C.R."/>
            <person name="Youssef N.H."/>
            <person name="Elshahed M."/>
        </authorList>
    </citation>
    <scope>NUCLEOTIDE SEQUENCE</scope>
    <source>
        <strain evidence="8">Zod_Metabat.1151</strain>
    </source>
</reference>
<comment type="subunit">
    <text evidence="5">Part of the 50S ribosomal subunit.</text>
</comment>
<evidence type="ECO:0000256" key="5">
    <source>
        <dbReference type="HAMAP-Rule" id="MF_01341"/>
    </source>
</evidence>
<keyword evidence="2 5" id="KW-0689">Ribosomal protein</keyword>
<evidence type="ECO:0000256" key="6">
    <source>
        <dbReference type="SAM" id="MobiDB-lite"/>
    </source>
</evidence>
<accession>A0A938YTH6</accession>
<organism evidence="8 9">
    <name type="scientific">Candidatus Iainarchaeum sp</name>
    <dbReference type="NCBI Taxonomy" id="3101447"/>
    <lineage>
        <taxon>Archaea</taxon>
        <taxon>Candidatus Iainarchaeota</taxon>
        <taxon>Candidatus Iainarchaeia</taxon>
        <taxon>Candidatus Iainarchaeales</taxon>
        <taxon>Candidatus Iainarchaeaceae</taxon>
        <taxon>Candidatus Iainarchaeum</taxon>
    </lineage>
</organism>
<evidence type="ECO:0000256" key="2">
    <source>
        <dbReference type="ARBA" id="ARBA00022980"/>
    </source>
</evidence>
<dbReference type="SUPFAM" id="SSF52080">
    <property type="entry name" value="Ribosomal proteins L15p and L18e"/>
    <property type="match status" value="1"/>
</dbReference>
<dbReference type="PANTHER" id="PTHR11721:SF3">
    <property type="entry name" value="LARGE RIBOSOMAL SUBUNIT PROTEIN UL15"/>
    <property type="match status" value="1"/>
</dbReference>
<dbReference type="Gene3D" id="3.100.10.10">
    <property type="match status" value="1"/>
</dbReference>
<keyword evidence="5" id="KW-0699">rRNA-binding</keyword>
<comment type="function">
    <text evidence="5">Binds to the 23S rRNA.</text>
</comment>
<evidence type="ECO:0000256" key="4">
    <source>
        <dbReference type="ARBA" id="ARBA00035200"/>
    </source>
</evidence>